<dbReference type="Proteomes" id="UP000054937">
    <property type="component" value="Unassembled WGS sequence"/>
</dbReference>
<evidence type="ECO:0000313" key="2">
    <source>
        <dbReference type="EMBL" id="KRX03172.1"/>
    </source>
</evidence>
<dbReference type="Gene3D" id="3.30.479.30">
    <property type="entry name" value="Band 7 domain"/>
    <property type="match status" value="1"/>
</dbReference>
<dbReference type="OMA" id="SDEMAVM"/>
<dbReference type="AlphaFoldDB" id="A0A0V0QLT0"/>
<dbReference type="InParanoid" id="A0A0V0QLT0"/>
<proteinExistence type="predicted"/>
<dbReference type="Pfam" id="PF01145">
    <property type="entry name" value="Band_7"/>
    <property type="match status" value="1"/>
</dbReference>
<evidence type="ECO:0000259" key="1">
    <source>
        <dbReference type="Pfam" id="PF01145"/>
    </source>
</evidence>
<dbReference type="OrthoDB" id="190994at2759"/>
<sequence length="287" mass="32820">MGLNYSWISETIENKTYTAGFYYIGIGHSFIKYPKSVITIDFSSDYGADYPGIKSRTSDGLEVDIEVSFQYQLDPTKLYDLYFKYNEDYHRVLDLMAIDILTTNTTEYSAYNFFWSRQEIATNMMAQLNKYFQKWGYANVLFFQLRTVNLPLNFEDAIQKTEVTKQSINQAQATKNKTEVEFQTDIMKASYQANVTINVAEGDANQRITQAQAQANMTKSVQSIKSQAYAQLKQSLNMDSASLVDYIKNKVILGQNSGNLIIGMNQGNGCPSQYNQNNNNIQYNRGY</sequence>
<feature type="domain" description="Band 7" evidence="1">
    <location>
        <begin position="16"/>
        <end position="175"/>
    </location>
</feature>
<dbReference type="EMBL" id="LDAU01000143">
    <property type="protein sequence ID" value="KRX03172.1"/>
    <property type="molecule type" value="Genomic_DNA"/>
</dbReference>
<accession>A0A0V0QLT0</accession>
<gene>
    <name evidence="2" type="ORF">PPERSA_10545</name>
</gene>
<dbReference type="SUPFAM" id="SSF117892">
    <property type="entry name" value="Band 7/SPFH domain"/>
    <property type="match status" value="1"/>
</dbReference>
<dbReference type="PANTHER" id="PTHR43327:SF10">
    <property type="entry name" value="STOMATIN-LIKE PROTEIN 2, MITOCHONDRIAL"/>
    <property type="match status" value="1"/>
</dbReference>
<name>A0A0V0QLT0_PSEPJ</name>
<dbReference type="InterPro" id="IPR050710">
    <property type="entry name" value="Band7/mec-2_domain"/>
</dbReference>
<reference evidence="2 3" key="1">
    <citation type="journal article" date="2015" name="Sci. Rep.">
        <title>Genome of the facultative scuticociliatosis pathogen Pseudocohnilembus persalinus provides insight into its virulence through horizontal gene transfer.</title>
        <authorList>
            <person name="Xiong J."/>
            <person name="Wang G."/>
            <person name="Cheng J."/>
            <person name="Tian M."/>
            <person name="Pan X."/>
            <person name="Warren A."/>
            <person name="Jiang C."/>
            <person name="Yuan D."/>
            <person name="Miao W."/>
        </authorList>
    </citation>
    <scope>NUCLEOTIDE SEQUENCE [LARGE SCALE GENOMIC DNA]</scope>
    <source>
        <strain evidence="2">36N120E</strain>
    </source>
</reference>
<comment type="caution">
    <text evidence="2">The sequence shown here is derived from an EMBL/GenBank/DDBJ whole genome shotgun (WGS) entry which is preliminary data.</text>
</comment>
<keyword evidence="3" id="KW-1185">Reference proteome</keyword>
<dbReference type="PANTHER" id="PTHR43327">
    <property type="entry name" value="STOMATIN-LIKE PROTEIN 2, MITOCHONDRIAL"/>
    <property type="match status" value="1"/>
</dbReference>
<organism evidence="2 3">
    <name type="scientific">Pseudocohnilembus persalinus</name>
    <name type="common">Ciliate</name>
    <dbReference type="NCBI Taxonomy" id="266149"/>
    <lineage>
        <taxon>Eukaryota</taxon>
        <taxon>Sar</taxon>
        <taxon>Alveolata</taxon>
        <taxon>Ciliophora</taxon>
        <taxon>Intramacronucleata</taxon>
        <taxon>Oligohymenophorea</taxon>
        <taxon>Scuticociliatia</taxon>
        <taxon>Philasterida</taxon>
        <taxon>Pseudocohnilembidae</taxon>
        <taxon>Pseudocohnilembus</taxon>
    </lineage>
</organism>
<evidence type="ECO:0000313" key="3">
    <source>
        <dbReference type="Proteomes" id="UP000054937"/>
    </source>
</evidence>
<protein>
    <recommendedName>
        <fullName evidence="1">Band 7 domain-containing protein</fullName>
    </recommendedName>
</protein>
<dbReference type="InterPro" id="IPR001107">
    <property type="entry name" value="Band_7"/>
</dbReference>
<dbReference type="InterPro" id="IPR036013">
    <property type="entry name" value="Band_7/SPFH_dom_sf"/>
</dbReference>